<keyword evidence="3" id="KW-1185">Reference proteome</keyword>
<reference evidence="2 3" key="1">
    <citation type="submission" date="2013-02" db="EMBL/GenBank/DDBJ databases">
        <title>The Genome Sequence of Lactobacillus catenaformis F0143.</title>
        <authorList>
            <consortium name="The Broad Institute Genome Sequencing Platform"/>
            <person name="Earl A."/>
            <person name="Ward D."/>
            <person name="Feldgarden M."/>
            <person name="Gevers D."/>
            <person name="Izard J."/>
            <person name="Blanton J.M."/>
            <person name="Mathney J."/>
            <person name="Dewhirst F.E."/>
            <person name="Young S.K."/>
            <person name="Zeng Q."/>
            <person name="Gargeya S."/>
            <person name="Fitzgerald M."/>
            <person name="Haas B."/>
            <person name="Abouelleil A."/>
            <person name="Alvarado L."/>
            <person name="Arachchi H.M."/>
            <person name="Berlin A."/>
            <person name="Chapman S.B."/>
            <person name="Gearin G."/>
            <person name="Goldberg J."/>
            <person name="Griggs A."/>
            <person name="Gujja S."/>
            <person name="Hansen M."/>
            <person name="Heiman D."/>
            <person name="Howarth C."/>
            <person name="Larimer J."/>
            <person name="Lui A."/>
            <person name="MacDonald P.J.P."/>
            <person name="McCowen C."/>
            <person name="Montmayeur A."/>
            <person name="Murphy C."/>
            <person name="Neiman D."/>
            <person name="Pearson M."/>
            <person name="Priest M."/>
            <person name="Roberts A."/>
            <person name="Saif S."/>
            <person name="Shea T."/>
            <person name="Sisk P."/>
            <person name="Stolte C."/>
            <person name="Sykes S."/>
            <person name="Wortman J."/>
            <person name="Nusbaum C."/>
            <person name="Birren B."/>
        </authorList>
    </citation>
    <scope>NUCLEOTIDE SEQUENCE [LARGE SCALE GENOMIC DNA]</scope>
    <source>
        <strain evidence="2 3">OT 569</strain>
    </source>
</reference>
<dbReference type="Proteomes" id="UP000011758">
    <property type="component" value="Unassembled WGS sequence"/>
</dbReference>
<dbReference type="AlphaFoldDB" id="M2P9U1"/>
<accession>M2P9U1</accession>
<feature type="signal peptide" evidence="1">
    <location>
        <begin position="1"/>
        <end position="22"/>
    </location>
</feature>
<feature type="chain" id="PRO_5039469539" evidence="1">
    <location>
        <begin position="23"/>
        <end position="83"/>
    </location>
</feature>
<protein>
    <submittedName>
        <fullName evidence="2">Uncharacterized protein</fullName>
    </submittedName>
</protein>
<comment type="caution">
    <text evidence="2">The sequence shown here is derived from an EMBL/GenBank/DDBJ whole genome shotgun (WGS) entry which is preliminary data.</text>
</comment>
<dbReference type="RefSeq" id="WP_004801699.1">
    <property type="nucleotide sequence ID" value="NZ_KB446647.1"/>
</dbReference>
<evidence type="ECO:0000256" key="1">
    <source>
        <dbReference type="SAM" id="SignalP"/>
    </source>
</evidence>
<gene>
    <name evidence="2" type="ORF">HMPREF9943_00498</name>
</gene>
<evidence type="ECO:0000313" key="2">
    <source>
        <dbReference type="EMBL" id="EMD17127.1"/>
    </source>
</evidence>
<dbReference type="STRING" id="999415.HMPREF9943_00498"/>
<evidence type="ECO:0000313" key="3">
    <source>
        <dbReference type="Proteomes" id="UP000011758"/>
    </source>
</evidence>
<dbReference type="EMBL" id="AGEJ01000010">
    <property type="protein sequence ID" value="EMD17127.1"/>
    <property type="molecule type" value="Genomic_DNA"/>
</dbReference>
<sequence length="83" mass="9745">MKKVIIMLLLSLFMIGFDSSLSDNHQMNEIIGRLNIIFINIINEKHEYFLLDIHNCLKCEIRKYGKNEKISLIIPFYGEISNV</sequence>
<dbReference type="BioCyc" id="ECAT999415-HMP:GTTI-515-MONOMER"/>
<proteinExistence type="predicted"/>
<organism evidence="2 3">
    <name type="scientific">Eggerthia catenaformis OT 569 = DSM 20559</name>
    <dbReference type="NCBI Taxonomy" id="999415"/>
    <lineage>
        <taxon>Bacteria</taxon>
        <taxon>Bacillati</taxon>
        <taxon>Bacillota</taxon>
        <taxon>Erysipelotrichia</taxon>
        <taxon>Erysipelotrichales</taxon>
        <taxon>Coprobacillaceae</taxon>
        <taxon>Eggerthia</taxon>
    </lineage>
</organism>
<keyword evidence="1" id="KW-0732">Signal</keyword>
<name>M2P9U1_9FIRM</name>